<evidence type="ECO:0000259" key="8">
    <source>
        <dbReference type="PROSITE" id="PS50893"/>
    </source>
</evidence>
<dbReference type="EMBL" id="CP017603">
    <property type="protein sequence ID" value="AOY75709.1"/>
    <property type="molecule type" value="Genomic_DNA"/>
</dbReference>
<keyword evidence="5 10" id="KW-0067">ATP-binding</keyword>
<dbReference type="Gene3D" id="3.40.50.300">
    <property type="entry name" value="P-loop containing nucleotide triphosphate hydrolases"/>
    <property type="match status" value="1"/>
</dbReference>
<evidence type="ECO:0000256" key="1">
    <source>
        <dbReference type="ARBA" id="ARBA00022448"/>
    </source>
</evidence>
<reference evidence="9 11" key="1">
    <citation type="submission" date="2016-10" db="EMBL/GenBank/DDBJ databases">
        <title>Complete Genome Sequence of Acetogen Clostridium formicoaceticum ATCC 27076.</title>
        <authorList>
            <person name="Bao T."/>
            <person name="Cheng C."/>
            <person name="Zhao J."/>
            <person name="Yang S.-T."/>
            <person name="Wang J."/>
            <person name="Wang M."/>
        </authorList>
    </citation>
    <scope>NUCLEOTIDE SEQUENCE [LARGE SCALE GENOMIC DNA]</scope>
    <source>
        <strain evidence="9 11">ATCC 27076</strain>
    </source>
</reference>
<evidence type="ECO:0000313" key="11">
    <source>
        <dbReference type="Proteomes" id="UP000177894"/>
    </source>
</evidence>
<keyword evidence="2" id="KW-0677">Repeat</keyword>
<dbReference type="SMART" id="SM00065">
    <property type="entry name" value="GAF"/>
    <property type="match status" value="1"/>
</dbReference>
<dbReference type="InterPro" id="IPR050107">
    <property type="entry name" value="ABC_carbohydrate_import_ATPase"/>
</dbReference>
<evidence type="ECO:0000313" key="9">
    <source>
        <dbReference type="EMBL" id="AOY75709.1"/>
    </source>
</evidence>
<protein>
    <submittedName>
        <fullName evidence="10">Galactose/methyl galactoside import ATP-binding protein MglA</fullName>
        <ecNumber evidence="10">3.6.3.17</ecNumber>
    </submittedName>
</protein>
<evidence type="ECO:0000259" key="7">
    <source>
        <dbReference type="PROSITE" id="PS50109"/>
    </source>
</evidence>
<gene>
    <name evidence="10" type="primary">mglA_1</name>
    <name evidence="9" type="ORF">BJL90_07255</name>
    <name evidence="10" type="ORF">CLFO_03450</name>
</gene>
<keyword evidence="6" id="KW-0902">Two-component regulatory system</keyword>
<dbReference type="Pfam" id="PF13185">
    <property type="entry name" value="GAF_2"/>
    <property type="match status" value="1"/>
</dbReference>
<dbReference type="AlphaFoldDB" id="A0AAC9RFY3"/>
<sequence>MSEFIYQIKNLTYHNSDGYIDNINLNLGFKQVHVLIVKNSSEQSVFIHSLRAFEEDVQGKVLFKGKRVDENLLNKRDVVLLHQKPVLVNNLSVAENLSLTNIPRRKFFPLINWKKLKKTAQEILDKLDFELNYNIKVGNLSRENKKIVYIAQVFMKNPQVIIMHEPTEGLSAQNVSKLYRIIQDYKENGGSVIYITKQWEEALKLGDQISVLSKGRISGGLSADIAKKDPQSLLNMLEDYKYKGSGGDKEAGTQSVLDAVFKAAEFLTSEYELKDVLLLLAKEVTKVMNADGCVIDLIDESTSTIIDSLEFKTKKEFQAQLKKEVIIKIAQQSDIYYSNQQDRVFNSLFEKMNKIKTIICIPVLIRSQITGIIQIYYEDFYVYSKEESKYLSAFARHAAIAIESTRLMGRSALLQESHHRIKNNLQSIVGLISLQKRFIDKNPQKSIDDILDNITSRVKSIAAVHDLLSRDKLGRSIINVKKIIEVIVDFINIDAKITIYLDLDNIFIPYSKASSIALIINELVLNCFKHAFLGKDAGTVHIQCKRFNEKVFLSVKDNGVGLAANFDLSKLDSLGLSIVYAIVTNEFHGKMDFDNRDGTEVKITLPDQKILIK</sequence>
<dbReference type="PANTHER" id="PTHR43790">
    <property type="entry name" value="CARBOHYDRATE TRANSPORT ATP-BINDING PROTEIN MG119-RELATED"/>
    <property type="match status" value="1"/>
</dbReference>
<dbReference type="Gene3D" id="3.30.565.10">
    <property type="entry name" value="Histidine kinase-like ATPase, C-terminal domain"/>
    <property type="match status" value="1"/>
</dbReference>
<proteinExistence type="predicted"/>
<feature type="domain" description="ABC transporter" evidence="8">
    <location>
        <begin position="5"/>
        <end position="239"/>
    </location>
</feature>
<reference evidence="10 12" key="2">
    <citation type="submission" date="2017-03" db="EMBL/GenBank/DDBJ databases">
        <title>Complete sequence of Clostridium formicaceticum DSM 92.</title>
        <authorList>
            <person name="Poehlein A."/>
            <person name="Karl M."/>
            <person name="Bengelsdorf F.R."/>
            <person name="Duerre P."/>
            <person name="Daniel R."/>
        </authorList>
    </citation>
    <scope>NUCLEOTIDE SEQUENCE [LARGE SCALE GENOMIC DNA]</scope>
    <source>
        <strain evidence="10 12">DSM 92</strain>
    </source>
</reference>
<dbReference type="PANTHER" id="PTHR43790:SF9">
    <property type="entry name" value="GALACTOFURANOSE TRANSPORTER ATP-BINDING PROTEIN YTFR"/>
    <property type="match status" value="1"/>
</dbReference>
<keyword evidence="1" id="KW-0813">Transport</keyword>
<dbReference type="InterPro" id="IPR003018">
    <property type="entry name" value="GAF"/>
</dbReference>
<dbReference type="InterPro" id="IPR005467">
    <property type="entry name" value="His_kinase_dom"/>
</dbReference>
<dbReference type="SUPFAM" id="SSF55781">
    <property type="entry name" value="GAF domain-like"/>
    <property type="match status" value="1"/>
</dbReference>
<dbReference type="RefSeq" id="WP_070965944.1">
    <property type="nucleotide sequence ID" value="NZ_CP017603.1"/>
</dbReference>
<evidence type="ECO:0000256" key="5">
    <source>
        <dbReference type="ARBA" id="ARBA00022840"/>
    </source>
</evidence>
<dbReference type="Pfam" id="PF02518">
    <property type="entry name" value="HATPase_c"/>
    <property type="match status" value="1"/>
</dbReference>
<keyword evidence="10" id="KW-0378">Hydrolase</keyword>
<organism evidence="10 12">
    <name type="scientific">Clostridium formicaceticum</name>
    <dbReference type="NCBI Taxonomy" id="1497"/>
    <lineage>
        <taxon>Bacteria</taxon>
        <taxon>Bacillati</taxon>
        <taxon>Bacillota</taxon>
        <taxon>Clostridia</taxon>
        <taxon>Eubacteriales</taxon>
        <taxon>Clostridiaceae</taxon>
        <taxon>Clostridium</taxon>
    </lineage>
</organism>
<name>A0AAC9RFY3_9CLOT</name>
<dbReference type="Gene3D" id="3.30.450.40">
    <property type="match status" value="1"/>
</dbReference>
<dbReference type="SMART" id="SM00387">
    <property type="entry name" value="HATPase_c"/>
    <property type="match status" value="1"/>
</dbReference>
<dbReference type="EC" id="3.6.3.17" evidence="10"/>
<dbReference type="PROSITE" id="PS50893">
    <property type="entry name" value="ABC_TRANSPORTER_2"/>
    <property type="match status" value="1"/>
</dbReference>
<evidence type="ECO:0000256" key="3">
    <source>
        <dbReference type="ARBA" id="ARBA00022741"/>
    </source>
</evidence>
<dbReference type="GO" id="GO:0005524">
    <property type="term" value="F:ATP binding"/>
    <property type="evidence" value="ECO:0007669"/>
    <property type="project" value="UniProtKB-KW"/>
</dbReference>
<dbReference type="InterPro" id="IPR003594">
    <property type="entry name" value="HATPase_dom"/>
</dbReference>
<dbReference type="GO" id="GO:0000160">
    <property type="term" value="P:phosphorelay signal transduction system"/>
    <property type="evidence" value="ECO:0007669"/>
    <property type="project" value="UniProtKB-KW"/>
</dbReference>
<dbReference type="PROSITE" id="PS50109">
    <property type="entry name" value="HIS_KIN"/>
    <property type="match status" value="1"/>
</dbReference>
<keyword evidence="3" id="KW-0547">Nucleotide-binding</keyword>
<dbReference type="InterPro" id="IPR029016">
    <property type="entry name" value="GAF-like_dom_sf"/>
</dbReference>
<dbReference type="KEGG" id="cfm:BJL90_07255"/>
<dbReference type="SUPFAM" id="SSF52540">
    <property type="entry name" value="P-loop containing nucleoside triphosphate hydrolases"/>
    <property type="match status" value="1"/>
</dbReference>
<dbReference type="SUPFAM" id="SSF55874">
    <property type="entry name" value="ATPase domain of HSP90 chaperone/DNA topoisomerase II/histidine kinase"/>
    <property type="match status" value="1"/>
</dbReference>
<dbReference type="Pfam" id="PF00005">
    <property type="entry name" value="ABC_tran"/>
    <property type="match status" value="1"/>
</dbReference>
<keyword evidence="4" id="KW-0418">Kinase</keyword>
<evidence type="ECO:0000256" key="6">
    <source>
        <dbReference type="ARBA" id="ARBA00023012"/>
    </source>
</evidence>
<keyword evidence="4" id="KW-0808">Transferase</keyword>
<dbReference type="InterPro" id="IPR003439">
    <property type="entry name" value="ABC_transporter-like_ATP-bd"/>
</dbReference>
<keyword evidence="11" id="KW-1185">Reference proteome</keyword>
<dbReference type="InterPro" id="IPR011495">
    <property type="entry name" value="Sig_transdc_His_kin_sub2_dim/P"/>
</dbReference>
<accession>A0AAC9RFY3</accession>
<feature type="domain" description="Histidine kinase" evidence="7">
    <location>
        <begin position="416"/>
        <end position="609"/>
    </location>
</feature>
<dbReference type="GO" id="GO:0016887">
    <property type="term" value="F:ATP hydrolysis activity"/>
    <property type="evidence" value="ECO:0007669"/>
    <property type="project" value="InterPro"/>
</dbReference>
<dbReference type="EMBL" id="CP020559">
    <property type="protein sequence ID" value="ARE86029.1"/>
    <property type="molecule type" value="Genomic_DNA"/>
</dbReference>
<dbReference type="GO" id="GO:0016301">
    <property type="term" value="F:kinase activity"/>
    <property type="evidence" value="ECO:0007669"/>
    <property type="project" value="UniProtKB-KW"/>
</dbReference>
<evidence type="ECO:0000313" key="10">
    <source>
        <dbReference type="EMBL" id="ARE86029.1"/>
    </source>
</evidence>
<evidence type="ECO:0000313" key="12">
    <source>
        <dbReference type="Proteomes" id="UP000192478"/>
    </source>
</evidence>
<dbReference type="Proteomes" id="UP000192478">
    <property type="component" value="Chromosome"/>
</dbReference>
<dbReference type="Pfam" id="PF07568">
    <property type="entry name" value="HisKA_2"/>
    <property type="match status" value="1"/>
</dbReference>
<dbReference type="InterPro" id="IPR027417">
    <property type="entry name" value="P-loop_NTPase"/>
</dbReference>
<dbReference type="InterPro" id="IPR036890">
    <property type="entry name" value="HATPase_C_sf"/>
</dbReference>
<evidence type="ECO:0000256" key="2">
    <source>
        <dbReference type="ARBA" id="ARBA00022737"/>
    </source>
</evidence>
<evidence type="ECO:0000256" key="4">
    <source>
        <dbReference type="ARBA" id="ARBA00022777"/>
    </source>
</evidence>
<dbReference type="Proteomes" id="UP000177894">
    <property type="component" value="Chromosome"/>
</dbReference>